<dbReference type="Proteomes" id="UP000809081">
    <property type="component" value="Unassembled WGS sequence"/>
</dbReference>
<comment type="caution">
    <text evidence="1">The sequence shown here is derived from an EMBL/GenBank/DDBJ whole genome shotgun (WGS) entry which is preliminary data.</text>
</comment>
<sequence length="36" mass="4240">MLNCFIELVLLPLLVGVSTELIAEWLIRKWHDKCDK</sequence>
<gene>
    <name evidence="1" type="ORF">JOC31_001924</name>
</gene>
<dbReference type="EMBL" id="JAFBEI010000062">
    <property type="protein sequence ID" value="MBM7637089.1"/>
    <property type="molecule type" value="Genomic_DNA"/>
</dbReference>
<evidence type="ECO:0008006" key="3">
    <source>
        <dbReference type="Google" id="ProtNLM"/>
    </source>
</evidence>
<protein>
    <recommendedName>
        <fullName evidence="3">Type I toxin-antitoxin system Fst family toxin</fullName>
    </recommendedName>
</protein>
<keyword evidence="2" id="KW-1185">Reference proteome</keyword>
<evidence type="ECO:0000313" key="2">
    <source>
        <dbReference type="Proteomes" id="UP000809081"/>
    </source>
</evidence>
<reference evidence="1 2" key="1">
    <citation type="submission" date="2021-01" db="EMBL/GenBank/DDBJ databases">
        <title>Genomic Encyclopedia of Type Strains, Phase IV (KMG-IV): sequencing the most valuable type-strain genomes for metagenomic binning, comparative biology and taxonomic classification.</title>
        <authorList>
            <person name="Goeker M."/>
        </authorList>
    </citation>
    <scope>NUCLEOTIDE SEQUENCE [LARGE SCALE GENOMIC DNA]</scope>
    <source>
        <strain evidence="1 2">DSM 27513</strain>
    </source>
</reference>
<organism evidence="1 2">
    <name type="scientific">Streptococcus saliviloxodontae</name>
    <dbReference type="NCBI Taxonomy" id="1349416"/>
    <lineage>
        <taxon>Bacteria</taxon>
        <taxon>Bacillati</taxon>
        <taxon>Bacillota</taxon>
        <taxon>Bacilli</taxon>
        <taxon>Lactobacillales</taxon>
        <taxon>Streptococcaceae</taxon>
        <taxon>Streptococcus</taxon>
    </lineage>
</organism>
<name>A0ABS2PNT1_9STRE</name>
<proteinExistence type="predicted"/>
<accession>A0ABS2PNT1</accession>
<evidence type="ECO:0000313" key="1">
    <source>
        <dbReference type="EMBL" id="MBM7637089.1"/>
    </source>
</evidence>